<reference evidence="6" key="1">
    <citation type="submission" date="2016-11" db="EMBL/GenBank/DDBJ databases">
        <authorList>
            <person name="Jaros S."/>
            <person name="Januszkiewicz K."/>
            <person name="Wedrychowicz H."/>
        </authorList>
    </citation>
    <scope>NUCLEOTIDE SEQUENCE [LARGE SCALE GENOMIC DNA]</scope>
    <source>
        <strain evidence="6">DSM 7057</strain>
    </source>
</reference>
<dbReference type="GO" id="GO:0046872">
    <property type="term" value="F:metal ion binding"/>
    <property type="evidence" value="ECO:0007669"/>
    <property type="project" value="UniProtKB-KW"/>
</dbReference>
<comment type="caution">
    <text evidence="5">The sequence shown here is derived from an EMBL/GenBank/DDBJ whole genome shotgun (WGS) entry which is preliminary data.</text>
</comment>
<dbReference type="SUPFAM" id="SSF54862">
    <property type="entry name" value="4Fe-4S ferredoxins"/>
    <property type="match status" value="1"/>
</dbReference>
<dbReference type="Gene3D" id="3.30.70.20">
    <property type="match status" value="1"/>
</dbReference>
<feature type="domain" description="4Fe-4S ferredoxin-type" evidence="4">
    <location>
        <begin position="312"/>
        <end position="341"/>
    </location>
</feature>
<evidence type="ECO:0000313" key="5">
    <source>
        <dbReference type="EMBL" id="SFW71099.1"/>
    </source>
</evidence>
<proteinExistence type="predicted"/>
<dbReference type="AlphaFoldDB" id="A0AA94HUZ2"/>
<dbReference type="PROSITE" id="PS00198">
    <property type="entry name" value="4FE4S_FER_1"/>
    <property type="match status" value="1"/>
</dbReference>
<name>A0AA94HUZ2_DESDE</name>
<keyword evidence="2" id="KW-0408">Iron</keyword>
<dbReference type="PROSITE" id="PS51379">
    <property type="entry name" value="4FE4S_FER_2"/>
    <property type="match status" value="2"/>
</dbReference>
<dbReference type="InterPro" id="IPR017896">
    <property type="entry name" value="4Fe4S_Fe-S-bd"/>
</dbReference>
<dbReference type="InterPro" id="IPR036485">
    <property type="entry name" value="Glu_synth_asu_C_sf"/>
</dbReference>
<dbReference type="EMBL" id="FPIW01000075">
    <property type="protein sequence ID" value="SFW71099.1"/>
    <property type="molecule type" value="Genomic_DNA"/>
</dbReference>
<dbReference type="GO" id="GO:0016491">
    <property type="term" value="F:oxidoreductase activity"/>
    <property type="evidence" value="ECO:0007669"/>
    <property type="project" value="InterPro"/>
</dbReference>
<protein>
    <submittedName>
        <fullName evidence="5">Glutamate synthase domain-containing protein 3</fullName>
    </submittedName>
</protein>
<evidence type="ECO:0000313" key="6">
    <source>
        <dbReference type="Proteomes" id="UP000182680"/>
    </source>
</evidence>
<dbReference type="PANTHER" id="PTHR39673:SF5">
    <property type="entry name" value="TUNGSTEN-CONTAINING FORMYLMETHANOFURAN DEHYDROGENASE 2 SUBUNIT C"/>
    <property type="match status" value="1"/>
</dbReference>
<evidence type="ECO:0000256" key="3">
    <source>
        <dbReference type="ARBA" id="ARBA00023014"/>
    </source>
</evidence>
<dbReference type="GO" id="GO:0051536">
    <property type="term" value="F:iron-sulfur cluster binding"/>
    <property type="evidence" value="ECO:0007669"/>
    <property type="project" value="UniProtKB-KW"/>
</dbReference>
<dbReference type="Pfam" id="PF12838">
    <property type="entry name" value="Fer4_7"/>
    <property type="match status" value="1"/>
</dbReference>
<dbReference type="Proteomes" id="UP000182680">
    <property type="component" value="Unassembled WGS sequence"/>
</dbReference>
<evidence type="ECO:0000256" key="1">
    <source>
        <dbReference type="ARBA" id="ARBA00022723"/>
    </source>
</evidence>
<feature type="domain" description="4Fe-4S ferredoxin-type" evidence="4">
    <location>
        <begin position="345"/>
        <end position="374"/>
    </location>
</feature>
<gene>
    <name evidence="5" type="ORF">SAMN02910291_02656</name>
</gene>
<accession>A0AA94HUZ2</accession>
<dbReference type="Gene3D" id="2.160.20.60">
    <property type="entry name" value="Glutamate synthase, alpha subunit, C-terminal domain"/>
    <property type="match status" value="1"/>
</dbReference>
<sequence>MLRMNTLHNHERMSTQDLLLAIEAAVDRGETAFHIEASGQHDIGGPLWNRDGKKLMFTVRNPGQRVGSMCLPDTEVLVEGSASADVGWLNAGGRITVRGDAGDTAGHCAAAGVIYIGGRAGARSGSLMKHDPMYEPPELWVLKSVGSFSFEFMGGGKAVVCGYESQTMPSILGERPCVGMVGGVVYFRGPVSSLPPDVRVCALNDDDVTWLETGLEAFLAAIDRPRLRKELSVWKHWQKIIPLPQEQQVCQSTFCMAQFRAGEWIENGIFSDVAPDDFTVNGLVAVGDYRLRVPVWENSGCTGRGSFDNPSARLLPGAGACRDCKICLKFCPQKAITRKQTDDNVAYGADSGCCTGCGICAAVCPCGIWHMHSNRDMLQGE</sequence>
<keyword evidence="1" id="KW-0479">Metal-binding</keyword>
<organism evidence="5 6">
    <name type="scientific">Desulfovibrio desulfuricans</name>
    <dbReference type="NCBI Taxonomy" id="876"/>
    <lineage>
        <taxon>Bacteria</taxon>
        <taxon>Pseudomonadati</taxon>
        <taxon>Thermodesulfobacteriota</taxon>
        <taxon>Desulfovibrionia</taxon>
        <taxon>Desulfovibrionales</taxon>
        <taxon>Desulfovibrionaceae</taxon>
        <taxon>Desulfovibrio</taxon>
    </lineage>
</organism>
<dbReference type="RefSeq" id="WP_072312476.1">
    <property type="nucleotide sequence ID" value="NZ_FPIW01000075.1"/>
</dbReference>
<dbReference type="InterPro" id="IPR017900">
    <property type="entry name" value="4Fe4S_Fe_S_CS"/>
</dbReference>
<evidence type="ECO:0000256" key="2">
    <source>
        <dbReference type="ARBA" id="ARBA00023004"/>
    </source>
</evidence>
<dbReference type="Pfam" id="PF01493">
    <property type="entry name" value="GXGXG"/>
    <property type="match status" value="1"/>
</dbReference>
<dbReference type="InterPro" id="IPR002489">
    <property type="entry name" value="Glu_synth_asu_C"/>
</dbReference>
<dbReference type="PANTHER" id="PTHR39673">
    <property type="entry name" value="TUNGSTEN FORMYLMETHANOFURAN DEHYDROGENASE, SUBUNIT C (FWDC)"/>
    <property type="match status" value="1"/>
</dbReference>
<keyword evidence="3" id="KW-0411">Iron-sulfur</keyword>
<dbReference type="SUPFAM" id="SSF69336">
    <property type="entry name" value="Alpha subunit of glutamate synthase, C-terminal domain"/>
    <property type="match status" value="1"/>
</dbReference>
<evidence type="ECO:0000259" key="4">
    <source>
        <dbReference type="PROSITE" id="PS51379"/>
    </source>
</evidence>